<dbReference type="EMBL" id="NPEA01000004">
    <property type="protein sequence ID" value="PJZ77501.1"/>
    <property type="molecule type" value="Genomic_DNA"/>
</dbReference>
<proteinExistence type="predicted"/>
<organism evidence="1 2">
    <name type="scientific">Leptospira neocaledonica</name>
    <dbReference type="NCBI Taxonomy" id="2023192"/>
    <lineage>
        <taxon>Bacteria</taxon>
        <taxon>Pseudomonadati</taxon>
        <taxon>Spirochaetota</taxon>
        <taxon>Spirochaetia</taxon>
        <taxon>Leptospirales</taxon>
        <taxon>Leptospiraceae</taxon>
        <taxon>Leptospira</taxon>
    </lineage>
</organism>
<comment type="caution">
    <text evidence="1">The sequence shown here is derived from an EMBL/GenBank/DDBJ whole genome shotgun (WGS) entry which is preliminary data.</text>
</comment>
<evidence type="ECO:0000313" key="1">
    <source>
        <dbReference type="EMBL" id="PJZ77501.1"/>
    </source>
</evidence>
<protein>
    <submittedName>
        <fullName evidence="1">Uncharacterized protein</fullName>
    </submittedName>
</protein>
<gene>
    <name evidence="1" type="ORF">CH365_07950</name>
</gene>
<sequence>MRLEPWMAKSASKTPWSQVEHEARLRNGESFPAQKFLSFPLKQNLNIPKNPEGFEACERKHS</sequence>
<name>A0A2M9ZZS8_9LEPT</name>
<reference evidence="1 2" key="1">
    <citation type="submission" date="2017-07" db="EMBL/GenBank/DDBJ databases">
        <title>Leptospira spp. isolated from tropical soils.</title>
        <authorList>
            <person name="Thibeaux R."/>
            <person name="Iraola G."/>
            <person name="Ferres I."/>
            <person name="Bierque E."/>
            <person name="Girault D."/>
            <person name="Soupe-Gilbert M.-E."/>
            <person name="Picardeau M."/>
            <person name="Goarant C."/>
        </authorList>
    </citation>
    <scope>NUCLEOTIDE SEQUENCE [LARGE SCALE GENOMIC DNA]</scope>
    <source>
        <strain evidence="1 2">ES4-C-A1</strain>
    </source>
</reference>
<evidence type="ECO:0000313" key="2">
    <source>
        <dbReference type="Proteomes" id="UP000231843"/>
    </source>
</evidence>
<accession>A0A2M9ZZS8</accession>
<keyword evidence="2" id="KW-1185">Reference proteome</keyword>
<dbReference type="Proteomes" id="UP000231843">
    <property type="component" value="Unassembled WGS sequence"/>
</dbReference>
<dbReference type="AlphaFoldDB" id="A0A2M9ZZS8"/>